<dbReference type="FunFam" id="3.20.20.70:FF:000010">
    <property type="entry name" value="2-isopropylmalate synthase"/>
    <property type="match status" value="1"/>
</dbReference>
<dbReference type="Pfam" id="PF08502">
    <property type="entry name" value="LeuA_dimer"/>
    <property type="match status" value="1"/>
</dbReference>
<comment type="similarity">
    <text evidence="2 12">Belongs to the alpha-IPM synthase/homocitrate synthase family. LeuA type 1 subfamily.</text>
</comment>
<comment type="pathway">
    <text evidence="1 12">Amino-acid biosynthesis; L-leucine biosynthesis; L-leucine from 3-methyl-2-oxobutanoate: step 1/4.</text>
</comment>
<evidence type="ECO:0000256" key="1">
    <source>
        <dbReference type="ARBA" id="ARBA00004689"/>
    </source>
</evidence>
<accession>A0A4R2PIX5</accession>
<feature type="binding site" evidence="12">
    <location>
        <position position="222"/>
    </location>
    <ligand>
        <name>Mn(2+)</name>
        <dbReference type="ChEBI" id="CHEBI:29035"/>
    </ligand>
</feature>
<comment type="subunit">
    <text evidence="12">Homodimer.</text>
</comment>
<keyword evidence="12" id="KW-0963">Cytoplasm</keyword>
<evidence type="ECO:0000256" key="2">
    <source>
        <dbReference type="ARBA" id="ARBA00009396"/>
    </source>
</evidence>
<keyword evidence="6 12" id="KW-0028">Amino-acid biosynthesis</keyword>
<evidence type="ECO:0000256" key="7">
    <source>
        <dbReference type="ARBA" id="ARBA00022679"/>
    </source>
</evidence>
<dbReference type="Gene3D" id="3.30.160.270">
    <property type="match status" value="1"/>
</dbReference>
<evidence type="ECO:0000256" key="11">
    <source>
        <dbReference type="ARBA" id="ARBA00029993"/>
    </source>
</evidence>
<keyword evidence="5 12" id="KW-0432">Leucine biosynthesis</keyword>
<dbReference type="Proteomes" id="UP000295399">
    <property type="component" value="Unassembled WGS sequence"/>
</dbReference>
<dbReference type="HAMAP" id="MF_01025">
    <property type="entry name" value="LeuA_type1"/>
    <property type="match status" value="1"/>
</dbReference>
<dbReference type="InterPro" id="IPR002034">
    <property type="entry name" value="AIPM/Hcit_synth_CS"/>
</dbReference>
<dbReference type="InterPro" id="IPR050073">
    <property type="entry name" value="2-IPM_HCS-like"/>
</dbReference>
<dbReference type="SMART" id="SM00917">
    <property type="entry name" value="LeuA_dimer"/>
    <property type="match status" value="1"/>
</dbReference>
<dbReference type="GO" id="GO:0005737">
    <property type="term" value="C:cytoplasm"/>
    <property type="evidence" value="ECO:0007669"/>
    <property type="project" value="UniProtKB-UniRule"/>
</dbReference>
<evidence type="ECO:0000256" key="5">
    <source>
        <dbReference type="ARBA" id="ARBA00022430"/>
    </source>
</evidence>
<dbReference type="PROSITE" id="PS00815">
    <property type="entry name" value="AIPM_HOMOCIT_SYNTH_1"/>
    <property type="match status" value="1"/>
</dbReference>
<reference evidence="15 16" key="1">
    <citation type="submission" date="2019-03" db="EMBL/GenBank/DDBJ databases">
        <title>Genomic Encyclopedia of Type Strains, Phase IV (KMG-IV): sequencing the most valuable type-strain genomes for metagenomic binning, comparative biology and taxonomic classification.</title>
        <authorList>
            <person name="Goeker M."/>
        </authorList>
    </citation>
    <scope>NUCLEOTIDE SEQUENCE [LARGE SCALE GENOMIC DNA]</scope>
    <source>
        <strain evidence="15 16">DSM 2132</strain>
    </source>
</reference>
<dbReference type="InterPro" id="IPR054691">
    <property type="entry name" value="LeuA/HCS_post-cat"/>
</dbReference>
<evidence type="ECO:0000256" key="10">
    <source>
        <dbReference type="ARBA" id="ARBA00023304"/>
    </source>
</evidence>
<feature type="compositionally biased region" description="Low complexity" evidence="13">
    <location>
        <begin position="540"/>
        <end position="570"/>
    </location>
</feature>
<evidence type="ECO:0000313" key="15">
    <source>
        <dbReference type="EMBL" id="TCP33895.1"/>
    </source>
</evidence>
<dbReference type="EC" id="2.3.3.13" evidence="3 12"/>
<name>A0A4R2PIX5_RHOSA</name>
<dbReference type="GO" id="GO:0003852">
    <property type="term" value="F:2-isopropylmalate synthase activity"/>
    <property type="evidence" value="ECO:0007669"/>
    <property type="project" value="UniProtKB-UniRule"/>
</dbReference>
<dbReference type="Pfam" id="PF22617">
    <property type="entry name" value="HCS_D2"/>
    <property type="match status" value="1"/>
</dbReference>
<dbReference type="InterPro" id="IPR013785">
    <property type="entry name" value="Aldolase_TIM"/>
</dbReference>
<organism evidence="15 16">
    <name type="scientific">Rhodothalassium salexigens DSM 2132</name>
    <dbReference type="NCBI Taxonomy" id="1188247"/>
    <lineage>
        <taxon>Bacteria</taxon>
        <taxon>Pseudomonadati</taxon>
        <taxon>Pseudomonadota</taxon>
        <taxon>Alphaproteobacteria</taxon>
        <taxon>Rhodothalassiales</taxon>
        <taxon>Rhodothalassiaceae</taxon>
        <taxon>Rhodothalassium</taxon>
    </lineage>
</organism>
<keyword evidence="16" id="KW-1185">Reference proteome</keyword>
<dbReference type="NCBIfam" id="NF002086">
    <property type="entry name" value="PRK00915.1-3"/>
    <property type="match status" value="1"/>
</dbReference>
<feature type="binding site" evidence="12">
    <location>
        <position position="32"/>
    </location>
    <ligand>
        <name>Mn(2+)</name>
        <dbReference type="ChEBI" id="CHEBI:29035"/>
    </ligand>
</feature>
<evidence type="ECO:0000256" key="13">
    <source>
        <dbReference type="SAM" id="MobiDB-lite"/>
    </source>
</evidence>
<dbReference type="Gene3D" id="3.20.20.70">
    <property type="entry name" value="Aldolase class I"/>
    <property type="match status" value="1"/>
</dbReference>
<dbReference type="PANTHER" id="PTHR10277">
    <property type="entry name" value="HOMOCITRATE SYNTHASE-RELATED"/>
    <property type="match status" value="1"/>
</dbReference>
<evidence type="ECO:0000259" key="14">
    <source>
        <dbReference type="PROSITE" id="PS50991"/>
    </source>
</evidence>
<feature type="binding site" evidence="12">
    <location>
        <position position="256"/>
    </location>
    <ligand>
        <name>Mn(2+)</name>
        <dbReference type="ChEBI" id="CHEBI:29035"/>
    </ligand>
</feature>
<dbReference type="FunCoup" id="A0A4R2PIX5">
    <property type="interactions" value="507"/>
</dbReference>
<dbReference type="GO" id="GO:0003985">
    <property type="term" value="F:acetyl-CoA C-acetyltransferase activity"/>
    <property type="evidence" value="ECO:0007669"/>
    <property type="project" value="UniProtKB-UniRule"/>
</dbReference>
<dbReference type="PROSITE" id="PS00816">
    <property type="entry name" value="AIPM_HOMOCIT_SYNTH_2"/>
    <property type="match status" value="1"/>
</dbReference>
<gene>
    <name evidence="12" type="primary">leuA</name>
    <name evidence="15" type="ORF">EV659_10653</name>
</gene>
<dbReference type="GO" id="GO:0030145">
    <property type="term" value="F:manganese ion binding"/>
    <property type="evidence" value="ECO:0007669"/>
    <property type="project" value="UniProtKB-UniRule"/>
</dbReference>
<keyword evidence="10 12" id="KW-0100">Branched-chain amino acid biosynthesis</keyword>
<dbReference type="Gene3D" id="1.10.238.260">
    <property type="match status" value="1"/>
</dbReference>
<feature type="binding site" evidence="12">
    <location>
        <position position="220"/>
    </location>
    <ligand>
        <name>Mn(2+)</name>
        <dbReference type="ChEBI" id="CHEBI:29035"/>
    </ligand>
</feature>
<keyword evidence="7 12" id="KW-0808">Transferase</keyword>
<evidence type="ECO:0000256" key="12">
    <source>
        <dbReference type="HAMAP-Rule" id="MF_01025"/>
    </source>
</evidence>
<feature type="region of interest" description="Disordered" evidence="13">
    <location>
        <begin position="1"/>
        <end position="20"/>
    </location>
</feature>
<proteinExistence type="inferred from homology"/>
<dbReference type="SUPFAM" id="SSF51569">
    <property type="entry name" value="Aldolase"/>
    <property type="match status" value="1"/>
</dbReference>
<dbReference type="NCBIfam" id="TIGR00973">
    <property type="entry name" value="leuA_bact"/>
    <property type="match status" value="1"/>
</dbReference>
<dbReference type="RefSeq" id="WP_132708561.1">
    <property type="nucleotide sequence ID" value="NZ_JACIGF010000006.1"/>
</dbReference>
<evidence type="ECO:0000256" key="4">
    <source>
        <dbReference type="ARBA" id="ARBA00018198"/>
    </source>
</evidence>
<dbReference type="InterPro" id="IPR000891">
    <property type="entry name" value="PYR_CT"/>
</dbReference>
<protein>
    <recommendedName>
        <fullName evidence="4 12">2-isopropylmalate synthase</fullName>
        <ecNumber evidence="3 12">2.3.3.13</ecNumber>
    </recommendedName>
    <alternativeName>
        <fullName evidence="11 12">Alpha-IPM synthase</fullName>
    </alternativeName>
    <alternativeName>
        <fullName evidence="12">Alpha-isopropylmalate synthase</fullName>
    </alternativeName>
</protein>
<keyword evidence="8 12" id="KW-0479">Metal-binding</keyword>
<dbReference type="InterPro" id="IPR013709">
    <property type="entry name" value="2-isopropylmalate_synth_dimer"/>
</dbReference>
<evidence type="ECO:0000313" key="16">
    <source>
        <dbReference type="Proteomes" id="UP000295399"/>
    </source>
</evidence>
<feature type="domain" description="Pyruvate carboxyltransferase" evidence="14">
    <location>
        <begin position="23"/>
        <end position="285"/>
    </location>
</feature>
<evidence type="ECO:0000256" key="9">
    <source>
        <dbReference type="ARBA" id="ARBA00023211"/>
    </source>
</evidence>
<comment type="catalytic activity">
    <reaction evidence="12">
        <text>3-methyl-2-oxobutanoate + acetyl-CoA + H2O = (2S)-2-isopropylmalate + CoA + H(+)</text>
        <dbReference type="Rhea" id="RHEA:21524"/>
        <dbReference type="ChEBI" id="CHEBI:1178"/>
        <dbReference type="ChEBI" id="CHEBI:11851"/>
        <dbReference type="ChEBI" id="CHEBI:15377"/>
        <dbReference type="ChEBI" id="CHEBI:15378"/>
        <dbReference type="ChEBI" id="CHEBI:57287"/>
        <dbReference type="ChEBI" id="CHEBI:57288"/>
        <dbReference type="EC" id="2.3.3.13"/>
    </reaction>
</comment>
<dbReference type="Pfam" id="PF00682">
    <property type="entry name" value="HMGL-like"/>
    <property type="match status" value="1"/>
</dbReference>
<dbReference type="SUPFAM" id="SSF110921">
    <property type="entry name" value="2-isopropylmalate synthase LeuA, allosteric (dimerisation) domain"/>
    <property type="match status" value="1"/>
</dbReference>
<feature type="region of interest" description="Disordered" evidence="13">
    <location>
        <begin position="523"/>
        <end position="570"/>
    </location>
</feature>
<dbReference type="InParanoid" id="A0A4R2PIX5"/>
<comment type="caution">
    <text evidence="15">The sequence shown here is derived from an EMBL/GenBank/DDBJ whole genome shotgun (WGS) entry which is preliminary data.</text>
</comment>
<comment type="cofactor">
    <cofactor evidence="12">
        <name>Mn(2+)</name>
        <dbReference type="ChEBI" id="CHEBI:29035"/>
    </cofactor>
</comment>
<dbReference type="EMBL" id="SLXO01000006">
    <property type="protein sequence ID" value="TCP33895.1"/>
    <property type="molecule type" value="Genomic_DNA"/>
</dbReference>
<dbReference type="GO" id="GO:0009098">
    <property type="term" value="P:L-leucine biosynthetic process"/>
    <property type="evidence" value="ECO:0007669"/>
    <property type="project" value="UniProtKB-UniRule"/>
</dbReference>
<dbReference type="PANTHER" id="PTHR10277:SF9">
    <property type="entry name" value="2-ISOPROPYLMALATE SYNTHASE 1, CHLOROPLASTIC-RELATED"/>
    <property type="match status" value="1"/>
</dbReference>
<comment type="function">
    <text evidence="12">Catalyzes the condensation of the acetyl group of acetyl-CoA with 3-methyl-2-oxobutanoate (2-ketoisovalerate) to form 3-carboxy-3-hydroxy-4-methylpentanoate (2-isopropylmalate).</text>
</comment>
<dbReference type="InterPro" id="IPR036230">
    <property type="entry name" value="LeuA_allosteric_dom_sf"/>
</dbReference>
<sequence>MTEHSQDQTPEPEVGGATAGDHVRIFDTTLRDGEQAPGFSMDNDQKRRVALSLAELGVDVIEAGFPAASRGDFRSVKTIAEEVRGPVICGLARCRDADIDAVAEATAKAERRRIHVFIGTSPIHRRDKLEMTEDAVVEAAVAGVRRARAACDDVEFSCEDAFRTEPDYLCRVVEAVIEAGATTINLPDTVGYAVPDDVRRIFAQVMGRVPNADRAVFSTHCHNDLGLAVANSLAAVEAGARQVECAVNGIGERAGNCATEEVIMALATRADHFAIQTRANTRKIYPTSRLLASVTGHTVQRNKAIVGENAFAHEAGIHQAGVIKNAETYEIMRPEDVGVPRNQIVLGKHSGRHAFAQRAEMLLGHAMTREELDRAFANFKALADRKKVITDSDVESLVMGHEMGAQTPWRIKTFQVSTNQGGEPAATATVCLVHTDGREVTRAATGNGPIEAAFNAIRSATGIPARLADFSVRSIGAGIDAQGWADVRLDWSALSVHGSGVATDVVFAGASAYLDAMNRLENKSAAQDSPERPSATPTGPDVSDPDTAPATPADAPSDPAAGTPSKAMTA</sequence>
<dbReference type="OrthoDB" id="9803573at2"/>
<dbReference type="AlphaFoldDB" id="A0A4R2PIX5"/>
<dbReference type="FunFam" id="1.10.238.260:FF:000001">
    <property type="entry name" value="2-isopropylmalate synthase"/>
    <property type="match status" value="1"/>
</dbReference>
<evidence type="ECO:0000256" key="8">
    <source>
        <dbReference type="ARBA" id="ARBA00022723"/>
    </source>
</evidence>
<dbReference type="InterPro" id="IPR005671">
    <property type="entry name" value="LeuA_bact_synth"/>
</dbReference>
<keyword evidence="9 12" id="KW-0464">Manganese</keyword>
<feature type="region of interest" description="Regulatory domain" evidence="12">
    <location>
        <begin position="410"/>
        <end position="570"/>
    </location>
</feature>
<evidence type="ECO:0000256" key="6">
    <source>
        <dbReference type="ARBA" id="ARBA00022605"/>
    </source>
</evidence>
<dbReference type="PROSITE" id="PS50991">
    <property type="entry name" value="PYR_CT"/>
    <property type="match status" value="1"/>
</dbReference>
<dbReference type="CDD" id="cd07940">
    <property type="entry name" value="DRE_TIM_IPMS"/>
    <property type="match status" value="1"/>
</dbReference>
<dbReference type="UniPathway" id="UPA00048">
    <property type="reaction ID" value="UER00070"/>
</dbReference>
<evidence type="ECO:0000256" key="3">
    <source>
        <dbReference type="ARBA" id="ARBA00012973"/>
    </source>
</evidence>